<dbReference type="PANTHER" id="PTHR30071:SF1">
    <property type="entry name" value="CYTOCHROME B_B6 PROTEIN-RELATED"/>
    <property type="match status" value="1"/>
</dbReference>
<keyword evidence="4 6" id="KW-1133">Transmembrane helix</keyword>
<feature type="transmembrane region" description="Helical" evidence="6">
    <location>
        <begin position="169"/>
        <end position="189"/>
    </location>
</feature>
<keyword evidence="5 6" id="KW-0472">Membrane</keyword>
<feature type="transmembrane region" description="Helical" evidence="6">
    <location>
        <begin position="123"/>
        <end position="142"/>
    </location>
</feature>
<proteinExistence type="predicted"/>
<evidence type="ECO:0000313" key="9">
    <source>
        <dbReference type="Proteomes" id="UP000189810"/>
    </source>
</evidence>
<feature type="transmembrane region" description="Helical" evidence="6">
    <location>
        <begin position="27"/>
        <end position="47"/>
    </location>
</feature>
<dbReference type="InterPro" id="IPR002541">
    <property type="entry name" value="Cyt_c_assembly"/>
</dbReference>
<dbReference type="GO" id="GO:0020037">
    <property type="term" value="F:heme binding"/>
    <property type="evidence" value="ECO:0007669"/>
    <property type="project" value="InterPro"/>
</dbReference>
<evidence type="ECO:0000313" key="8">
    <source>
        <dbReference type="EMBL" id="SHK53498.1"/>
    </source>
</evidence>
<dbReference type="RefSeq" id="WP_079654446.1">
    <property type="nucleotide sequence ID" value="NZ_LT670846.1"/>
</dbReference>
<dbReference type="InterPro" id="IPR045062">
    <property type="entry name" value="Cyt_c_biogenesis_CcsA/CcmC"/>
</dbReference>
<evidence type="ECO:0000256" key="4">
    <source>
        <dbReference type="ARBA" id="ARBA00022989"/>
    </source>
</evidence>
<dbReference type="STRING" id="381751.SAMN05444391_1354"/>
<dbReference type="AlphaFoldDB" id="A0A1M6T9S4"/>
<dbReference type="EMBL" id="LT670846">
    <property type="protein sequence ID" value="SHK53498.1"/>
    <property type="molecule type" value="Genomic_DNA"/>
</dbReference>
<feature type="transmembrane region" description="Helical" evidence="6">
    <location>
        <begin position="59"/>
        <end position="77"/>
    </location>
</feature>
<dbReference type="Pfam" id="PF01578">
    <property type="entry name" value="Cytochrom_C_asm"/>
    <property type="match status" value="1"/>
</dbReference>
<evidence type="ECO:0000259" key="7">
    <source>
        <dbReference type="Pfam" id="PF01578"/>
    </source>
</evidence>
<feature type="transmembrane region" description="Helical" evidence="6">
    <location>
        <begin position="6"/>
        <end position="22"/>
    </location>
</feature>
<evidence type="ECO:0000256" key="1">
    <source>
        <dbReference type="ARBA" id="ARBA00004141"/>
    </source>
</evidence>
<feature type="transmembrane region" description="Helical" evidence="6">
    <location>
        <begin position="84"/>
        <end position="103"/>
    </location>
</feature>
<keyword evidence="9" id="KW-1185">Reference proteome</keyword>
<keyword evidence="3" id="KW-0201">Cytochrome c-type biogenesis</keyword>
<evidence type="ECO:0000256" key="3">
    <source>
        <dbReference type="ARBA" id="ARBA00022748"/>
    </source>
</evidence>
<gene>
    <name evidence="8" type="ORF">SAMN05444391_1354</name>
</gene>
<dbReference type="PANTHER" id="PTHR30071">
    <property type="entry name" value="HEME EXPORTER PROTEIN C"/>
    <property type="match status" value="1"/>
</dbReference>
<accession>A0A1M6T9S4</accession>
<dbReference type="GO" id="GO:0017004">
    <property type="term" value="P:cytochrome complex assembly"/>
    <property type="evidence" value="ECO:0007669"/>
    <property type="project" value="UniProtKB-KW"/>
</dbReference>
<comment type="subcellular location">
    <subcellularLocation>
        <location evidence="1">Membrane</location>
        <topology evidence="1">Multi-pass membrane protein</topology>
    </subcellularLocation>
</comment>
<evidence type="ECO:0000256" key="2">
    <source>
        <dbReference type="ARBA" id="ARBA00022692"/>
    </source>
</evidence>
<dbReference type="OrthoDB" id="11886at2"/>
<reference evidence="8 9" key="1">
    <citation type="submission" date="2016-11" db="EMBL/GenBank/DDBJ databases">
        <authorList>
            <person name="Jaros S."/>
            <person name="Januszkiewicz K."/>
            <person name="Wedrychowicz H."/>
        </authorList>
    </citation>
    <scope>NUCLEOTIDE SEQUENCE [LARGE SCALE GENOMIC DNA]</scope>
    <source>
        <strain evidence="8 9">DSM 19557</strain>
    </source>
</reference>
<dbReference type="GO" id="GO:0005886">
    <property type="term" value="C:plasma membrane"/>
    <property type="evidence" value="ECO:0007669"/>
    <property type="project" value="TreeGrafter"/>
</dbReference>
<name>A0A1M6T9S4_9AQUI</name>
<organism evidence="8 9">
    <name type="scientific">Thermocrinis minervae</name>
    <dbReference type="NCBI Taxonomy" id="381751"/>
    <lineage>
        <taxon>Bacteria</taxon>
        <taxon>Pseudomonadati</taxon>
        <taxon>Aquificota</taxon>
        <taxon>Aquificia</taxon>
        <taxon>Aquificales</taxon>
        <taxon>Aquificaceae</taxon>
        <taxon>Thermocrinis</taxon>
    </lineage>
</organism>
<feature type="transmembrane region" description="Helical" evidence="6">
    <location>
        <begin position="201"/>
        <end position="221"/>
    </location>
</feature>
<protein>
    <submittedName>
        <fullName evidence="8">Cytochrome C assembly protein</fullName>
    </submittedName>
</protein>
<keyword evidence="2 6" id="KW-0812">Transmembrane</keyword>
<sequence length="250" mass="28439">MLITSLLFYSLALIFSLILMVLKTGRLLVLLCLTLGVLTYLVYVLYLTLKVGSFPFANLYGILSVLGNLLLLIFLVLELRGFSTLRYATLMSLFGILFSLLLLPAEPTPYKNVLYSLHVLSAILGYLFAFLGGINSTVRLLLERNLKAKKLYSASAPISFFFRWERISLNLAFVMFTLTLLFGSLWSRVHFGKHWIDDPKLLMTLMLWFYYAFVSHANLVGRPKPRTLSILIIVGAILSMLNLLVIRHEF</sequence>
<evidence type="ECO:0000256" key="5">
    <source>
        <dbReference type="ARBA" id="ARBA00023136"/>
    </source>
</evidence>
<feature type="transmembrane region" description="Helical" evidence="6">
    <location>
        <begin position="228"/>
        <end position="246"/>
    </location>
</feature>
<dbReference type="Proteomes" id="UP000189810">
    <property type="component" value="Chromosome I"/>
</dbReference>
<evidence type="ECO:0000256" key="6">
    <source>
        <dbReference type="SAM" id="Phobius"/>
    </source>
</evidence>
<feature type="domain" description="Cytochrome c assembly protein" evidence="7">
    <location>
        <begin position="57"/>
        <end position="247"/>
    </location>
</feature>